<evidence type="ECO:0000256" key="6">
    <source>
        <dbReference type="ARBA" id="ARBA00023014"/>
    </source>
</evidence>
<evidence type="ECO:0000256" key="9">
    <source>
        <dbReference type="ARBA" id="ARBA00023157"/>
    </source>
</evidence>
<keyword evidence="3 11" id="KW-0004">4Fe-4S</keyword>
<keyword evidence="15" id="KW-1185">Reference proteome</keyword>
<dbReference type="GO" id="GO:0045892">
    <property type="term" value="P:negative regulation of DNA-templated transcription"/>
    <property type="evidence" value="ECO:0007669"/>
    <property type="project" value="TreeGrafter"/>
</dbReference>
<dbReference type="HAMAP" id="MF_01479">
    <property type="entry name" value="WhiB"/>
    <property type="match status" value="1"/>
</dbReference>
<comment type="similarity">
    <text evidence="2 11">Belongs to the WhiB family.</text>
</comment>
<evidence type="ECO:0000256" key="7">
    <source>
        <dbReference type="ARBA" id="ARBA00023015"/>
    </source>
</evidence>
<dbReference type="InterPro" id="IPR034768">
    <property type="entry name" value="4FE4S_WBL"/>
</dbReference>
<feature type="region of interest" description="Disordered" evidence="12">
    <location>
        <begin position="95"/>
        <end position="116"/>
    </location>
</feature>
<feature type="domain" description="4Fe-4S Wbl-type" evidence="13">
    <location>
        <begin position="21"/>
        <end position="83"/>
    </location>
</feature>
<evidence type="ECO:0000256" key="3">
    <source>
        <dbReference type="ARBA" id="ARBA00022485"/>
    </source>
</evidence>
<dbReference type="Pfam" id="PF02467">
    <property type="entry name" value="Whib"/>
    <property type="match status" value="1"/>
</dbReference>
<comment type="PTM">
    <text evidence="11">Upon Fe-S cluster removal intramolecular disulfide bonds are formed.</text>
</comment>
<feature type="compositionally biased region" description="Basic and acidic residues" evidence="12">
    <location>
        <begin position="101"/>
        <end position="116"/>
    </location>
</feature>
<dbReference type="RefSeq" id="WP_179762840.1">
    <property type="nucleotide sequence ID" value="NZ_BAAAJZ010000008.1"/>
</dbReference>
<dbReference type="InterPro" id="IPR003482">
    <property type="entry name" value="Whib"/>
</dbReference>
<feature type="binding site" evidence="11">
    <location>
        <position position="60"/>
    </location>
    <ligand>
        <name>[4Fe-4S] cluster</name>
        <dbReference type="ChEBI" id="CHEBI:49883"/>
    </ligand>
</feature>
<proteinExistence type="inferred from homology"/>
<dbReference type="GO" id="GO:0051539">
    <property type="term" value="F:4 iron, 4 sulfur cluster binding"/>
    <property type="evidence" value="ECO:0007669"/>
    <property type="project" value="UniProtKB-UniRule"/>
</dbReference>
<keyword evidence="10 11" id="KW-0804">Transcription</keyword>
<gene>
    <name evidence="11" type="primary">whiB</name>
    <name evidence="14" type="ORF">HDA37_001197</name>
</gene>
<comment type="cofactor">
    <cofactor evidence="11">
        <name>[4Fe-4S] cluster</name>
        <dbReference type="ChEBI" id="CHEBI:49883"/>
    </cofactor>
    <text evidence="11">Binds 1 [4Fe-4S] cluster per subunit. Following nitrosylation of the [4Fe-4S] cluster binds 1 [4Fe-8(NO)] cluster per subunit.</text>
</comment>
<evidence type="ECO:0000256" key="8">
    <source>
        <dbReference type="ARBA" id="ARBA00023125"/>
    </source>
</evidence>
<evidence type="ECO:0000256" key="2">
    <source>
        <dbReference type="ARBA" id="ARBA00006597"/>
    </source>
</evidence>
<dbReference type="GO" id="GO:0046872">
    <property type="term" value="F:metal ion binding"/>
    <property type="evidence" value="ECO:0007669"/>
    <property type="project" value="UniProtKB-KW"/>
</dbReference>
<evidence type="ECO:0000256" key="11">
    <source>
        <dbReference type="HAMAP-Rule" id="MF_01479"/>
    </source>
</evidence>
<dbReference type="GO" id="GO:0045454">
    <property type="term" value="P:cell redox homeostasis"/>
    <property type="evidence" value="ECO:0007669"/>
    <property type="project" value="TreeGrafter"/>
</dbReference>
<dbReference type="EMBL" id="JACCCZ010000001">
    <property type="protein sequence ID" value="NYG00912.1"/>
    <property type="molecule type" value="Genomic_DNA"/>
</dbReference>
<dbReference type="PANTHER" id="PTHR38839">
    <property type="entry name" value="TRANSCRIPTIONAL REGULATOR WHID-RELATED"/>
    <property type="match status" value="1"/>
</dbReference>
<dbReference type="Proteomes" id="UP000549695">
    <property type="component" value="Unassembled WGS sequence"/>
</dbReference>
<keyword evidence="6 11" id="KW-0411">Iron-sulfur</keyword>
<comment type="function">
    <text evidence="11">Acts as a transcriptional regulator. Probably redox-responsive. The apo- but not holo-form probably binds DNA.</text>
</comment>
<comment type="subcellular location">
    <subcellularLocation>
        <location evidence="1 11">Cytoplasm</location>
    </subcellularLocation>
</comment>
<keyword evidence="8 11" id="KW-0238">DNA-binding</keyword>
<accession>A0A852W601</accession>
<protein>
    <recommendedName>
        <fullName evidence="11">Transcriptional regulator WhiB</fullName>
    </recommendedName>
</protein>
<dbReference type="GeneID" id="98051001"/>
<feature type="binding site" evidence="11">
    <location>
        <position position="54"/>
    </location>
    <ligand>
        <name>[4Fe-4S] cluster</name>
        <dbReference type="ChEBI" id="CHEBI:49883"/>
    </ligand>
</feature>
<evidence type="ECO:0000313" key="14">
    <source>
        <dbReference type="EMBL" id="NYG00912.1"/>
    </source>
</evidence>
<evidence type="ECO:0000256" key="10">
    <source>
        <dbReference type="ARBA" id="ARBA00023163"/>
    </source>
</evidence>
<evidence type="ECO:0000256" key="4">
    <source>
        <dbReference type="ARBA" id="ARBA00022723"/>
    </source>
</evidence>
<evidence type="ECO:0000256" key="5">
    <source>
        <dbReference type="ARBA" id="ARBA00023004"/>
    </source>
</evidence>
<dbReference type="GO" id="GO:0035731">
    <property type="term" value="F:dinitrosyl-iron complex binding"/>
    <property type="evidence" value="ECO:0007669"/>
    <property type="project" value="UniProtKB-UniRule"/>
</dbReference>
<feature type="binding site" evidence="11">
    <location>
        <position position="51"/>
    </location>
    <ligand>
        <name>[4Fe-4S] cluster</name>
        <dbReference type="ChEBI" id="CHEBI:49883"/>
    </ligand>
</feature>
<evidence type="ECO:0000256" key="1">
    <source>
        <dbReference type="ARBA" id="ARBA00004496"/>
    </source>
</evidence>
<feature type="binding site" evidence="11">
    <location>
        <position position="22"/>
    </location>
    <ligand>
        <name>[4Fe-4S] cluster</name>
        <dbReference type="ChEBI" id="CHEBI:49883"/>
    </ligand>
</feature>
<evidence type="ECO:0000259" key="13">
    <source>
        <dbReference type="PROSITE" id="PS51674"/>
    </source>
</evidence>
<comment type="PTM">
    <text evidence="11">The Fe-S cluster can be nitrosylated by nitric oxide (NO).</text>
</comment>
<name>A0A852W601_PSEA5</name>
<reference evidence="14 15" key="1">
    <citation type="submission" date="2020-07" db="EMBL/GenBank/DDBJ databases">
        <title>Sequencing the genomes of 1000 actinobacteria strains.</title>
        <authorList>
            <person name="Klenk H.-P."/>
        </authorList>
    </citation>
    <scope>NUCLEOTIDE SEQUENCE [LARGE SCALE GENOMIC DNA]</scope>
    <source>
        <strain evidence="14 15">DSM 44749</strain>
    </source>
</reference>
<dbReference type="GO" id="GO:0047134">
    <property type="term" value="F:protein-disulfide reductase [NAD(P)H] activity"/>
    <property type="evidence" value="ECO:0007669"/>
    <property type="project" value="TreeGrafter"/>
</dbReference>
<keyword evidence="11" id="KW-0963">Cytoplasm</keyword>
<keyword evidence="9 11" id="KW-1015">Disulfide bond</keyword>
<sequence>MTSVNPSPTRGEDTDWRALAACRDVDPELFFPTAPAGAALAVAERRALAVCAGCPVLADCRTWAVAEQPHGVAGGLTERARAALRWSRTPVTAVSAGRQVRRSEASAREQRMGRAV</sequence>
<dbReference type="GO" id="GO:0003677">
    <property type="term" value="F:DNA binding"/>
    <property type="evidence" value="ECO:0007669"/>
    <property type="project" value="UniProtKB-UniRule"/>
</dbReference>
<evidence type="ECO:0000256" key="12">
    <source>
        <dbReference type="SAM" id="MobiDB-lite"/>
    </source>
</evidence>
<keyword evidence="5 11" id="KW-0408">Iron</keyword>
<dbReference type="PROSITE" id="PS51674">
    <property type="entry name" value="4FE4S_WBL"/>
    <property type="match status" value="1"/>
</dbReference>
<dbReference type="GO" id="GO:0005737">
    <property type="term" value="C:cytoplasm"/>
    <property type="evidence" value="ECO:0007669"/>
    <property type="project" value="UniProtKB-SubCell"/>
</dbReference>
<dbReference type="AlphaFoldDB" id="A0A852W601"/>
<comment type="caution">
    <text evidence="14">The sequence shown here is derived from an EMBL/GenBank/DDBJ whole genome shotgun (WGS) entry which is preliminary data.</text>
</comment>
<evidence type="ECO:0000313" key="15">
    <source>
        <dbReference type="Proteomes" id="UP000549695"/>
    </source>
</evidence>
<keyword evidence="4 11" id="KW-0479">Metal-binding</keyword>
<keyword evidence="7 11" id="KW-0805">Transcription regulation</keyword>
<organism evidence="14 15">
    <name type="scientific">Pseudonocardia alni</name>
    <name type="common">Amycolata alni</name>
    <dbReference type="NCBI Taxonomy" id="33907"/>
    <lineage>
        <taxon>Bacteria</taxon>
        <taxon>Bacillati</taxon>
        <taxon>Actinomycetota</taxon>
        <taxon>Actinomycetes</taxon>
        <taxon>Pseudonocardiales</taxon>
        <taxon>Pseudonocardiaceae</taxon>
        <taxon>Pseudonocardia</taxon>
    </lineage>
</organism>